<comment type="caution">
    <text evidence="7">The sequence shown here is derived from an EMBL/GenBank/DDBJ whole genome shotgun (WGS) entry which is preliminary data.</text>
</comment>
<feature type="transmembrane region" description="Helical" evidence="6">
    <location>
        <begin position="179"/>
        <end position="201"/>
    </location>
</feature>
<evidence type="ECO:0000256" key="5">
    <source>
        <dbReference type="ARBA" id="ARBA00023136"/>
    </source>
</evidence>
<feature type="transmembrane region" description="Helical" evidence="6">
    <location>
        <begin position="358"/>
        <end position="382"/>
    </location>
</feature>
<dbReference type="InterPro" id="IPR045225">
    <property type="entry name" value="Uracil/uridine/allantoin_perm"/>
</dbReference>
<name>A0A8H4RKY3_9HELO</name>
<comment type="similarity">
    <text evidence="2">Belongs to the purine-cytosine permease (2.A.39) family.</text>
</comment>
<evidence type="ECO:0000313" key="8">
    <source>
        <dbReference type="Proteomes" id="UP000566819"/>
    </source>
</evidence>
<feature type="transmembrane region" description="Helical" evidence="6">
    <location>
        <begin position="213"/>
        <end position="236"/>
    </location>
</feature>
<keyword evidence="5 6" id="KW-0472">Membrane</keyword>
<dbReference type="Pfam" id="PF02133">
    <property type="entry name" value="Transp_cyt_pur"/>
    <property type="match status" value="1"/>
</dbReference>
<accession>A0A8H4RKY3</accession>
<feature type="transmembrane region" description="Helical" evidence="6">
    <location>
        <begin position="298"/>
        <end position="317"/>
    </location>
</feature>
<feature type="transmembrane region" description="Helical" evidence="6">
    <location>
        <begin position="149"/>
        <end position="172"/>
    </location>
</feature>
<dbReference type="PANTHER" id="PTHR30618:SF4">
    <property type="entry name" value="ALLANTOIN PERMEASE"/>
    <property type="match status" value="1"/>
</dbReference>
<dbReference type="OrthoDB" id="2018619at2759"/>
<evidence type="ECO:0000256" key="1">
    <source>
        <dbReference type="ARBA" id="ARBA00004141"/>
    </source>
</evidence>
<organism evidence="7 8">
    <name type="scientific">Cudoniella acicularis</name>
    <dbReference type="NCBI Taxonomy" id="354080"/>
    <lineage>
        <taxon>Eukaryota</taxon>
        <taxon>Fungi</taxon>
        <taxon>Dikarya</taxon>
        <taxon>Ascomycota</taxon>
        <taxon>Pezizomycotina</taxon>
        <taxon>Leotiomycetes</taxon>
        <taxon>Helotiales</taxon>
        <taxon>Tricladiaceae</taxon>
        <taxon>Cudoniella</taxon>
    </lineage>
</organism>
<dbReference type="InterPro" id="IPR001248">
    <property type="entry name" value="Pur-cyt_permease"/>
</dbReference>
<comment type="subcellular location">
    <subcellularLocation>
        <location evidence="1">Membrane</location>
        <topology evidence="1">Multi-pass membrane protein</topology>
    </subcellularLocation>
</comment>
<protein>
    <submittedName>
        <fullName evidence="7">Uncharacterized protein</fullName>
    </submittedName>
</protein>
<keyword evidence="8" id="KW-1185">Reference proteome</keyword>
<evidence type="ECO:0000313" key="7">
    <source>
        <dbReference type="EMBL" id="KAF4630711.1"/>
    </source>
</evidence>
<feature type="transmembrane region" description="Helical" evidence="6">
    <location>
        <begin position="105"/>
        <end position="129"/>
    </location>
</feature>
<keyword evidence="4 6" id="KW-1133">Transmembrane helix</keyword>
<evidence type="ECO:0000256" key="3">
    <source>
        <dbReference type="ARBA" id="ARBA00022692"/>
    </source>
</evidence>
<proteinExistence type="inferred from homology"/>
<dbReference type="Proteomes" id="UP000566819">
    <property type="component" value="Unassembled WGS sequence"/>
</dbReference>
<evidence type="ECO:0000256" key="4">
    <source>
        <dbReference type="ARBA" id="ARBA00022989"/>
    </source>
</evidence>
<dbReference type="EMBL" id="JAAMPI010000522">
    <property type="protein sequence ID" value="KAF4630711.1"/>
    <property type="molecule type" value="Genomic_DNA"/>
</dbReference>
<dbReference type="PANTHER" id="PTHR30618">
    <property type="entry name" value="NCS1 FAMILY PURINE/PYRIMIDINE TRANSPORTER"/>
    <property type="match status" value="1"/>
</dbReference>
<evidence type="ECO:0000256" key="2">
    <source>
        <dbReference type="ARBA" id="ARBA00008974"/>
    </source>
</evidence>
<dbReference type="Gene3D" id="1.10.4160.10">
    <property type="entry name" value="Hydantoin permease"/>
    <property type="match status" value="1"/>
</dbReference>
<evidence type="ECO:0000256" key="6">
    <source>
        <dbReference type="SAM" id="Phobius"/>
    </source>
</evidence>
<keyword evidence="3 6" id="KW-0812">Transmembrane</keyword>
<dbReference type="AlphaFoldDB" id="A0A8H4RKY3"/>
<dbReference type="GO" id="GO:0005886">
    <property type="term" value="C:plasma membrane"/>
    <property type="evidence" value="ECO:0007669"/>
    <property type="project" value="TreeGrafter"/>
</dbReference>
<gene>
    <name evidence="7" type="ORF">G7Y89_g7428</name>
</gene>
<sequence>MTSSQFLLRDKIGVGGPKRARALLTDVEIGGLQYVELWFLVNMNISSYQAGSSLIATRMNFWQAIIVILVGDLIASTLAVANSISGARSHFGYPIVSRSVWGEDLLWSILLSLVWYGVQAAIGGKMVFVCLRAIWPSIDNVKNTFPDNIGITVAQFIGYIIFNIMCCIVIWYKPTKLRFYFHIGAVLVIITDLSLLIWSLAVRQGDYGTVFTAPGTLSGALLLGACVLGLCPLEVLRPEFSIKMITPDSQKEPVKLLGLRAFHLTAVLHSSRLLEWWSQLQLKKNTEKELLYGTPLNFSFLFKMMVVSINFPGNILARGIGTVSVFPKYINFRRGAYLLAVLSVVPNPWQQLASGSTFLSVLSAYAVFLNPFIGLLITYYWLIQRRVFHTPDLYEGSKRSVYWYTYGVNWRSAAPSMLCFCRIRKRCDKMSVIFYALHWIFPVDYRRETELESEVGESTGS</sequence>
<dbReference type="GO" id="GO:0015205">
    <property type="term" value="F:nucleobase transmembrane transporter activity"/>
    <property type="evidence" value="ECO:0007669"/>
    <property type="project" value="TreeGrafter"/>
</dbReference>
<reference evidence="7 8" key="1">
    <citation type="submission" date="2020-03" db="EMBL/GenBank/DDBJ databases">
        <title>Draft Genome Sequence of Cudoniella acicularis.</title>
        <authorList>
            <person name="Buettner E."/>
            <person name="Kellner H."/>
        </authorList>
    </citation>
    <scope>NUCLEOTIDE SEQUENCE [LARGE SCALE GENOMIC DNA]</scope>
    <source>
        <strain evidence="7 8">DSM 108380</strain>
    </source>
</reference>
<feature type="transmembrane region" description="Helical" evidence="6">
    <location>
        <begin position="61"/>
        <end position="84"/>
    </location>
</feature>